<dbReference type="CDD" id="cd08010">
    <property type="entry name" value="MltG_like"/>
    <property type="match status" value="1"/>
</dbReference>
<evidence type="ECO:0000256" key="3">
    <source>
        <dbReference type="ARBA" id="ARBA00022989"/>
    </source>
</evidence>
<dbReference type="AlphaFoldDB" id="A0A6L6GIK2"/>
<dbReference type="GO" id="GO:0071555">
    <property type="term" value="P:cell wall organization"/>
    <property type="evidence" value="ECO:0007669"/>
    <property type="project" value="UniProtKB-KW"/>
</dbReference>
<evidence type="ECO:0000256" key="6">
    <source>
        <dbReference type="ARBA" id="ARBA00023316"/>
    </source>
</evidence>
<keyword evidence="3 7" id="KW-1133">Transmembrane helix</keyword>
<dbReference type="HAMAP" id="MF_02065">
    <property type="entry name" value="MltG"/>
    <property type="match status" value="1"/>
</dbReference>
<dbReference type="PANTHER" id="PTHR30518:SF2">
    <property type="entry name" value="ENDOLYTIC MUREIN TRANSGLYCOSYLASE"/>
    <property type="match status" value="1"/>
</dbReference>
<accession>A0A6L6GIK2</accession>
<feature type="site" description="Important for catalytic activity" evidence="7">
    <location>
        <position position="231"/>
    </location>
</feature>
<comment type="catalytic activity">
    <reaction evidence="7">
        <text>a peptidoglycan chain = a peptidoglycan chain with N-acetyl-1,6-anhydromuramyl-[peptide] at the reducing end + a peptidoglycan chain with N-acetylglucosamine at the non-reducing end.</text>
        <dbReference type="EC" id="4.2.2.29"/>
    </reaction>
</comment>
<dbReference type="GO" id="GO:0008932">
    <property type="term" value="F:lytic endotransglycosylase activity"/>
    <property type="evidence" value="ECO:0007669"/>
    <property type="project" value="UniProtKB-UniRule"/>
</dbReference>
<organism evidence="9 10">
    <name type="scientific">Acinetobacter faecalis</name>
    <dbReference type="NCBI Taxonomy" id="2665161"/>
    <lineage>
        <taxon>Bacteria</taxon>
        <taxon>Pseudomonadati</taxon>
        <taxon>Pseudomonadota</taxon>
        <taxon>Gammaproteobacteria</taxon>
        <taxon>Moraxellales</taxon>
        <taxon>Moraxellaceae</taxon>
        <taxon>Acinetobacter</taxon>
    </lineage>
</organism>
<proteinExistence type="inferred from homology"/>
<evidence type="ECO:0000313" key="8">
    <source>
        <dbReference type="EMBL" id="MDY6487637.1"/>
    </source>
</evidence>
<keyword evidence="6 7" id="KW-0961">Cell wall biogenesis/degradation</keyword>
<dbReference type="FunFam" id="3.30.160.60:FF:000242">
    <property type="entry name" value="Endolytic murein transglycosylase"/>
    <property type="match status" value="1"/>
</dbReference>
<dbReference type="NCBIfam" id="TIGR00247">
    <property type="entry name" value="endolytic transglycosylase MltG"/>
    <property type="match status" value="1"/>
</dbReference>
<gene>
    <name evidence="7 9" type="primary">mltG</name>
    <name evidence="9" type="ORF">GIX10_12985</name>
    <name evidence="8" type="ORF">SKM51_10615</name>
</gene>
<evidence type="ECO:0000256" key="2">
    <source>
        <dbReference type="ARBA" id="ARBA00022692"/>
    </source>
</evidence>
<dbReference type="GO" id="GO:0005886">
    <property type="term" value="C:plasma membrane"/>
    <property type="evidence" value="ECO:0007669"/>
    <property type="project" value="UniProtKB-UniRule"/>
</dbReference>
<evidence type="ECO:0000256" key="1">
    <source>
        <dbReference type="ARBA" id="ARBA00022475"/>
    </source>
</evidence>
<keyword evidence="1 7" id="KW-1003">Cell membrane</keyword>
<dbReference type="RefSeq" id="WP_154773805.1">
    <property type="nucleotide sequence ID" value="NZ_JAXHPE010000045.1"/>
</dbReference>
<dbReference type="EMBL" id="WLYL01000074">
    <property type="protein sequence ID" value="MTD12291.1"/>
    <property type="molecule type" value="Genomic_DNA"/>
</dbReference>
<name>A0A6L6GIK2_9GAMM</name>
<evidence type="ECO:0000313" key="11">
    <source>
        <dbReference type="Proteomes" id="UP001278995"/>
    </source>
</evidence>
<dbReference type="Proteomes" id="UP001278995">
    <property type="component" value="Unassembled WGS sequence"/>
</dbReference>
<reference evidence="8 11" key="2">
    <citation type="submission" date="2023-11" db="EMBL/GenBank/DDBJ databases">
        <title>The common occurrence of Acinetobacte faecalis in cattle feces and its emended description.</title>
        <authorList>
            <person name="Kyselkova M."/>
            <person name="Xanthopoulou K."/>
            <person name="Shestivska V."/>
            <person name="Spanelova P."/>
            <person name="Maixnerova M."/>
            <person name="Higgins P.G."/>
            <person name="Nemec A."/>
        </authorList>
    </citation>
    <scope>NUCLEOTIDE SEQUENCE [LARGE SCALE GENOMIC DNA]</scope>
    <source>
        <strain evidence="8 11">ANC 7483</strain>
    </source>
</reference>
<sequence length="350" mass="39608">MSKPKPKVKKKTIKSSSVVSAKTILMTALFCAVVVAGVLWSSLFKDYPVDAPKQRLVISNGDTYTGFIDDLAHEGKVNFPIVLKLYQKFMIHDTLKAGVYEVRKGMSVRQVLDMISNIDNADMNRVQVIEGTTFKDLINSLRKNPLVKNEVSHLSNAEILKALDIPFDHPEGLFAPDTYFYDKGESDKTILLDLYKRQMRALDEAWENREENLPYKNKYEVLIMASIIEKETNVDSELAQVSGVFERRLKLGMRLQTDPTVIYGMGDRYKGNITRNDLRIMTPYNTYRINGLPPTPISLPSKKAIEAVLHPDNSDNIYFVATGKGGHKFTSNLADHNRAVQEYLAVIRSK</sequence>
<dbReference type="InterPro" id="IPR003770">
    <property type="entry name" value="MLTG-like"/>
</dbReference>
<dbReference type="Pfam" id="PF02618">
    <property type="entry name" value="YceG"/>
    <property type="match status" value="1"/>
</dbReference>
<dbReference type="Proteomes" id="UP000473854">
    <property type="component" value="Unassembled WGS sequence"/>
</dbReference>
<evidence type="ECO:0000256" key="4">
    <source>
        <dbReference type="ARBA" id="ARBA00023136"/>
    </source>
</evidence>
<keyword evidence="7" id="KW-0997">Cell inner membrane</keyword>
<dbReference type="PANTHER" id="PTHR30518">
    <property type="entry name" value="ENDOLYTIC MUREIN TRANSGLYCOSYLASE"/>
    <property type="match status" value="1"/>
</dbReference>
<keyword evidence="4 7" id="KW-0472">Membrane</keyword>
<comment type="similarity">
    <text evidence="7">Belongs to the transglycosylase MltG family.</text>
</comment>
<dbReference type="Gene3D" id="3.30.160.60">
    <property type="entry name" value="Classic Zinc Finger"/>
    <property type="match status" value="1"/>
</dbReference>
<dbReference type="EC" id="4.2.2.29" evidence="7"/>
<evidence type="ECO:0000256" key="7">
    <source>
        <dbReference type="HAMAP-Rule" id="MF_02065"/>
    </source>
</evidence>
<evidence type="ECO:0000256" key="5">
    <source>
        <dbReference type="ARBA" id="ARBA00023239"/>
    </source>
</evidence>
<keyword evidence="2 7" id="KW-0812">Transmembrane</keyword>
<dbReference type="GO" id="GO:0009252">
    <property type="term" value="P:peptidoglycan biosynthetic process"/>
    <property type="evidence" value="ECO:0007669"/>
    <property type="project" value="UniProtKB-UniRule"/>
</dbReference>
<evidence type="ECO:0000313" key="10">
    <source>
        <dbReference type="Proteomes" id="UP000473854"/>
    </source>
</evidence>
<dbReference type="Gene3D" id="3.30.1490.480">
    <property type="entry name" value="Endolytic murein transglycosylase"/>
    <property type="match status" value="1"/>
</dbReference>
<comment type="function">
    <text evidence="7">Functions as a peptidoglycan terminase that cleaves nascent peptidoglycan strands endolytically to terminate their elongation.</text>
</comment>
<keyword evidence="5 7" id="KW-0456">Lyase</keyword>
<evidence type="ECO:0000313" key="9">
    <source>
        <dbReference type="EMBL" id="MTD12291.1"/>
    </source>
</evidence>
<reference evidence="9 10" key="1">
    <citation type="submission" date="2019-11" db="EMBL/GenBank/DDBJ databases">
        <authorList>
            <person name="An D."/>
        </authorList>
    </citation>
    <scope>NUCLEOTIDE SEQUENCE [LARGE SCALE GENOMIC DNA]</scope>
    <source>
        <strain evidence="9 10">YIM 103518</strain>
    </source>
</reference>
<comment type="caution">
    <text evidence="9">The sequence shown here is derived from an EMBL/GenBank/DDBJ whole genome shotgun (WGS) entry which is preliminary data.</text>
</comment>
<dbReference type="EMBL" id="JAXHPL010000066">
    <property type="protein sequence ID" value="MDY6487637.1"/>
    <property type="molecule type" value="Genomic_DNA"/>
</dbReference>
<protein>
    <recommendedName>
        <fullName evidence="7">Endolytic murein transglycosylase</fullName>
        <ecNumber evidence="7">4.2.2.29</ecNumber>
    </recommendedName>
    <alternativeName>
        <fullName evidence="7">Peptidoglycan lytic transglycosylase</fullName>
    </alternativeName>
    <alternativeName>
        <fullName evidence="7">Peptidoglycan polymerization terminase</fullName>
    </alternativeName>
</protein>